<dbReference type="InterPro" id="IPR003385">
    <property type="entry name" value="Glyco_hydro_77"/>
</dbReference>
<comment type="similarity">
    <text evidence="2 10">Belongs to the disproportionating enzyme family.</text>
</comment>
<evidence type="ECO:0000256" key="10">
    <source>
        <dbReference type="RuleBase" id="RU361207"/>
    </source>
</evidence>
<dbReference type="PANTHER" id="PTHR32438:SF5">
    <property type="entry name" value="4-ALPHA-GLUCANOTRANSFERASE DPE1, CHLOROPLASTIC_AMYLOPLASTIC"/>
    <property type="match status" value="1"/>
</dbReference>
<feature type="region of interest" description="Disordered" evidence="11">
    <location>
        <begin position="559"/>
        <end position="579"/>
    </location>
</feature>
<comment type="catalytic activity">
    <reaction evidence="1 10">
        <text>Transfers a segment of a (1-&gt;4)-alpha-D-glucan to a new position in an acceptor, which may be glucose or a (1-&gt;4)-alpha-D-glucan.</text>
        <dbReference type="EC" id="2.4.1.25"/>
    </reaction>
</comment>
<name>A0ABM6FDX6_9BURK</name>
<sequence length="767" mass="81912">MNVATARPAPPATPLQALAMRAGVQPLWLDAWDRPCTVADDVLRRVLAGLGLACATDSQCEASRAWLDADDATQPLPPLLTADQEAVVHLPWRPGPDPRYRLELEDGRHVAGTAAREDAYTLKLPPVGTCGYHRLSIGDAETTLAVAPSRCYLPEDALREAGRRARRAWGVAVQLYSLRRGAPAGLGDLTALAICCQAAARKHADAVAITPLHAGFSALPERFSPYAPSSRLFRNPLYVDPCALFGQGAVDSAVAALGIGPLLARHERRARIDWAALSPLRYAVLRWLWQRSEQLLAPGMLRACAAFRSRGGSALHAHACYEAIQARRMAEAANRMHTHEAADWRCWPVPLRSPADPAVTAFASAHAEEIAYHSFLQWLACDGLARAQHAAREAGMAIGIIADLAVGTDPGGSHAWSHQQEFLTGFHAGAPPDRYNPQGQDWGGAVFSPRQLRRHGYAAFIDTLRANLAHAGGLRIDHVLGLARVWLVPAGASAREGAYFSFPLQDLLRLVVLESWRHRAIIVGENLGTVPAEFDTMLSAHGVLGIGVLWFERVPSDAPPAPAESTATTATTATTAGTAGTATTADIADTEATAPPAFLPPALWPVQAVATSSTHDLPTIAGWWWGRDLAWRARLGLLAPGESLPAAQGIRALERTALWQALCAADLAGGAEPARAQAPVEAVLAWLGRTPAALRLVPLEDLLGLREQPNLPGTTSGHPNWQRRLDADVRDLFDAPAIRARAAALRSGRLRGAPPPLPGTRPTGASP</sequence>
<proteinExistence type="inferred from homology"/>
<dbReference type="RefSeq" id="WP_071072499.1">
    <property type="nucleotide sequence ID" value="NZ_CP017755.1"/>
</dbReference>
<evidence type="ECO:0000256" key="3">
    <source>
        <dbReference type="ARBA" id="ARBA00012560"/>
    </source>
</evidence>
<protein>
    <recommendedName>
        <fullName evidence="4 10">4-alpha-glucanotransferase</fullName>
        <ecNumber evidence="3 10">2.4.1.25</ecNumber>
    </recommendedName>
    <alternativeName>
        <fullName evidence="8 10">Amylomaltase</fullName>
    </alternativeName>
    <alternativeName>
        <fullName evidence="9 10">Disproportionating enzyme</fullName>
    </alternativeName>
</protein>
<evidence type="ECO:0000256" key="1">
    <source>
        <dbReference type="ARBA" id="ARBA00000439"/>
    </source>
</evidence>
<evidence type="ECO:0000313" key="12">
    <source>
        <dbReference type="EMBL" id="AOZ09968.1"/>
    </source>
</evidence>
<feature type="region of interest" description="Disordered" evidence="11">
    <location>
        <begin position="745"/>
        <end position="767"/>
    </location>
</feature>
<dbReference type="Pfam" id="PF02446">
    <property type="entry name" value="Glyco_hydro_77"/>
    <property type="match status" value="2"/>
</dbReference>
<evidence type="ECO:0000256" key="4">
    <source>
        <dbReference type="ARBA" id="ARBA00020295"/>
    </source>
</evidence>
<dbReference type="Proteomes" id="UP000177515">
    <property type="component" value="Chromosome 2"/>
</dbReference>
<dbReference type="EMBL" id="CP017755">
    <property type="protein sequence ID" value="AOZ09968.1"/>
    <property type="molecule type" value="Genomic_DNA"/>
</dbReference>
<evidence type="ECO:0000256" key="6">
    <source>
        <dbReference type="ARBA" id="ARBA00022679"/>
    </source>
</evidence>
<evidence type="ECO:0000256" key="5">
    <source>
        <dbReference type="ARBA" id="ARBA00022676"/>
    </source>
</evidence>
<keyword evidence="7 10" id="KW-0119">Carbohydrate metabolism</keyword>
<accession>A0ABM6FDX6</accession>
<dbReference type="SUPFAM" id="SSF51445">
    <property type="entry name" value="(Trans)glycosidases"/>
    <property type="match status" value="1"/>
</dbReference>
<dbReference type="PANTHER" id="PTHR32438">
    <property type="entry name" value="4-ALPHA-GLUCANOTRANSFERASE DPE1, CHLOROPLASTIC/AMYLOPLASTIC"/>
    <property type="match status" value="1"/>
</dbReference>
<organism evidence="12 13">
    <name type="scientific">Cupriavidus malaysiensis</name>
    <dbReference type="NCBI Taxonomy" id="367825"/>
    <lineage>
        <taxon>Bacteria</taxon>
        <taxon>Pseudomonadati</taxon>
        <taxon>Pseudomonadota</taxon>
        <taxon>Betaproteobacteria</taxon>
        <taxon>Burkholderiales</taxon>
        <taxon>Burkholderiaceae</taxon>
        <taxon>Cupriavidus</taxon>
    </lineage>
</organism>
<reference evidence="12 13" key="1">
    <citation type="submission" date="2016-10" db="EMBL/GenBank/DDBJ databases">
        <title>Complete genome sequences of three Cupriavidus strains isolated from various Malaysian environments.</title>
        <authorList>
            <person name="Abdullah A.A.-A."/>
            <person name="Shafie N.A.H."/>
            <person name="Lau N.S."/>
        </authorList>
    </citation>
    <scope>NUCLEOTIDE SEQUENCE [LARGE SCALE GENOMIC DNA]</scope>
    <source>
        <strain evidence="12 13">USMAA1020</strain>
    </source>
</reference>
<evidence type="ECO:0000256" key="9">
    <source>
        <dbReference type="ARBA" id="ARBA00031501"/>
    </source>
</evidence>
<evidence type="ECO:0000256" key="2">
    <source>
        <dbReference type="ARBA" id="ARBA00005684"/>
    </source>
</evidence>
<evidence type="ECO:0000256" key="11">
    <source>
        <dbReference type="SAM" id="MobiDB-lite"/>
    </source>
</evidence>
<keyword evidence="13" id="KW-1185">Reference proteome</keyword>
<evidence type="ECO:0000313" key="13">
    <source>
        <dbReference type="Proteomes" id="UP000177515"/>
    </source>
</evidence>
<dbReference type="EC" id="2.4.1.25" evidence="3 10"/>
<keyword evidence="6 10" id="KW-0808">Transferase</keyword>
<keyword evidence="5 10" id="KW-0328">Glycosyltransferase</keyword>
<dbReference type="InterPro" id="IPR017853">
    <property type="entry name" value="GH"/>
</dbReference>
<dbReference type="Gene3D" id="3.20.20.80">
    <property type="entry name" value="Glycosidases"/>
    <property type="match status" value="1"/>
</dbReference>
<gene>
    <name evidence="12" type="ORF">BKK80_30320</name>
</gene>
<evidence type="ECO:0000256" key="8">
    <source>
        <dbReference type="ARBA" id="ARBA00031423"/>
    </source>
</evidence>
<feature type="compositionally biased region" description="Low complexity" evidence="11">
    <location>
        <begin position="563"/>
        <end position="579"/>
    </location>
</feature>
<evidence type="ECO:0000256" key="7">
    <source>
        <dbReference type="ARBA" id="ARBA00023277"/>
    </source>
</evidence>
<dbReference type="NCBIfam" id="TIGR00217">
    <property type="entry name" value="malQ"/>
    <property type="match status" value="1"/>
</dbReference>